<name>Q5P1W2_AROAE</name>
<dbReference type="KEGG" id="eba:ebD84"/>
<proteinExistence type="predicted"/>
<evidence type="ECO:0000313" key="2">
    <source>
        <dbReference type="Proteomes" id="UP000006552"/>
    </source>
</evidence>
<sequence length="73" mass="8090">MFTRTIFGTDGAMADSDHLVGALVFTVSITAYAETARPLRALNMVFGAWLIVLAIPRGPIVRSYAGWDRYLVW</sequence>
<dbReference type="RefSeq" id="WP_011238386.1">
    <property type="nucleotide sequence ID" value="NC_006513.1"/>
</dbReference>
<dbReference type="EMBL" id="CR555306">
    <property type="protein sequence ID" value="CAI08702.1"/>
    <property type="molecule type" value="Genomic_DNA"/>
</dbReference>
<keyword evidence="2" id="KW-1185">Reference proteome</keyword>
<dbReference type="eggNOG" id="COG0451">
    <property type="taxonomic scope" value="Bacteria"/>
</dbReference>
<dbReference type="STRING" id="76114.ebD84"/>
<dbReference type="HOGENOM" id="CLU_2696500_0_0_4"/>
<gene>
    <name evidence="1" type="ORF">ebD84</name>
</gene>
<reference evidence="1 2" key="1">
    <citation type="journal article" date="2005" name="Arch. Microbiol.">
        <title>The genome sequence of an anaerobic aromatic-degrading denitrifying bacterium, strain EbN1.</title>
        <authorList>
            <person name="Rabus R."/>
            <person name="Kube M."/>
            <person name="Heider J."/>
            <person name="Beck A."/>
            <person name="Heitmann K."/>
            <person name="Widdel F."/>
            <person name="Reinhardt R."/>
        </authorList>
    </citation>
    <scope>NUCLEOTIDE SEQUENCE [LARGE SCALE GENOMIC DNA]</scope>
    <source>
        <strain evidence="1 2">EbN1</strain>
    </source>
</reference>
<dbReference type="AlphaFoldDB" id="Q5P1W2"/>
<protein>
    <submittedName>
        <fullName evidence="1">Uncharacterized protein</fullName>
    </submittedName>
</protein>
<dbReference type="Proteomes" id="UP000006552">
    <property type="component" value="Chromosome"/>
</dbReference>
<evidence type="ECO:0000313" key="1">
    <source>
        <dbReference type="EMBL" id="CAI08702.1"/>
    </source>
</evidence>
<accession>Q5P1W2</accession>
<organism evidence="1 2">
    <name type="scientific">Aromatoleum aromaticum (strain DSM 19018 / LMG 30748 / EbN1)</name>
    <name type="common">Azoarcus sp. (strain EbN1)</name>
    <dbReference type="NCBI Taxonomy" id="76114"/>
    <lineage>
        <taxon>Bacteria</taxon>
        <taxon>Pseudomonadati</taxon>
        <taxon>Pseudomonadota</taxon>
        <taxon>Betaproteobacteria</taxon>
        <taxon>Rhodocyclales</taxon>
        <taxon>Rhodocyclaceae</taxon>
        <taxon>Aromatoleum</taxon>
    </lineage>
</organism>